<dbReference type="Pfam" id="PF00648">
    <property type="entry name" value="Peptidase_C2"/>
    <property type="match status" value="1"/>
</dbReference>
<dbReference type="STRING" id="32473.ENSXCOP00000013569"/>
<reference evidence="5" key="1">
    <citation type="submission" date="2025-08" db="UniProtKB">
        <authorList>
            <consortium name="Ensembl"/>
        </authorList>
    </citation>
    <scope>IDENTIFICATION</scope>
</reference>
<protein>
    <recommendedName>
        <fullName evidence="4">Calpain catalytic domain-containing protein</fullName>
    </recommendedName>
</protein>
<evidence type="ECO:0000313" key="5">
    <source>
        <dbReference type="Ensembl" id="ENSXCOP00000013569.1"/>
    </source>
</evidence>
<evidence type="ECO:0000256" key="2">
    <source>
        <dbReference type="PIRSR" id="PIRSR622684-1"/>
    </source>
</evidence>
<dbReference type="PANTHER" id="PTHR10183">
    <property type="entry name" value="CALPAIN"/>
    <property type="match status" value="1"/>
</dbReference>
<dbReference type="GO" id="GO:0004198">
    <property type="term" value="F:calcium-dependent cysteine-type endopeptidase activity"/>
    <property type="evidence" value="ECO:0007669"/>
    <property type="project" value="InterPro"/>
</dbReference>
<dbReference type="AlphaFoldDB" id="A0A3B5M0N7"/>
<evidence type="ECO:0000313" key="6">
    <source>
        <dbReference type="Proteomes" id="UP000261380"/>
    </source>
</evidence>
<evidence type="ECO:0000256" key="1">
    <source>
        <dbReference type="ARBA" id="ARBA00007623"/>
    </source>
</evidence>
<comment type="caution">
    <text evidence="3">Lacks conserved residue(s) required for the propagation of feature annotation.</text>
</comment>
<reference evidence="5" key="2">
    <citation type="submission" date="2025-09" db="UniProtKB">
        <authorList>
            <consortium name="Ensembl"/>
        </authorList>
    </citation>
    <scope>IDENTIFICATION</scope>
</reference>
<dbReference type="Gene3D" id="3.90.70.10">
    <property type="entry name" value="Cysteine proteinases"/>
    <property type="match status" value="1"/>
</dbReference>
<dbReference type="Proteomes" id="UP000261380">
    <property type="component" value="Unplaced"/>
</dbReference>
<organism evidence="5 6">
    <name type="scientific">Xiphophorus couchianus</name>
    <name type="common">Monterrey platyfish</name>
    <dbReference type="NCBI Taxonomy" id="32473"/>
    <lineage>
        <taxon>Eukaryota</taxon>
        <taxon>Metazoa</taxon>
        <taxon>Chordata</taxon>
        <taxon>Craniata</taxon>
        <taxon>Vertebrata</taxon>
        <taxon>Euteleostomi</taxon>
        <taxon>Actinopterygii</taxon>
        <taxon>Neopterygii</taxon>
        <taxon>Teleostei</taxon>
        <taxon>Neoteleostei</taxon>
        <taxon>Acanthomorphata</taxon>
        <taxon>Ovalentaria</taxon>
        <taxon>Atherinomorphae</taxon>
        <taxon>Cyprinodontiformes</taxon>
        <taxon>Poeciliidae</taxon>
        <taxon>Poeciliinae</taxon>
        <taxon>Xiphophorus</taxon>
    </lineage>
</organism>
<dbReference type="PROSITE" id="PS50203">
    <property type="entry name" value="CALPAIN_CAT"/>
    <property type="match status" value="1"/>
</dbReference>
<feature type="active site" evidence="2">
    <location>
        <position position="213"/>
    </location>
</feature>
<feature type="domain" description="Calpain catalytic" evidence="4">
    <location>
        <begin position="210"/>
        <end position="281"/>
    </location>
</feature>
<proteinExistence type="inferred from homology"/>
<sequence>MAQNRTEPNRVATKRKKFCCCTRSLSQSETSSLIGGAYLCCSLAVKTARTRTGSPPAVRYLDQDYEALKRRCLETGRLFPALGSLGVNELGPNSYKVRGVSWQRPTVSSDSVQFIRTEIDQVLLEPVQVNQNRRRLRQRKTLPLLLKSAETGPEFWFWWEYRSPWNGSTTEDFEDFTGGIAEKALGRGSLMGRSINVSEPPVSRPTLMPVKGHAYSVTGADQVEYQGDMEKLIWIRNPWGQVEWTGAWSDKRCRTSEVLMNLSVLDVFLRHYSHLEICNLTPDALSNDDVSKWAFSCGSPAVRGVANAVEVRVLTRFIEINEDDGFRRLFGQLAGQVSELQRILNKVVTKRKEKDGSGKLGLNFLVSWQLLGRDSVSTASTSSSVCPRRRSSAAALSAA</sequence>
<dbReference type="GeneTree" id="ENSGT00940000154784"/>
<dbReference type="SMART" id="SM00230">
    <property type="entry name" value="CysPc"/>
    <property type="match status" value="1"/>
</dbReference>
<evidence type="ECO:0000259" key="4">
    <source>
        <dbReference type="PROSITE" id="PS50203"/>
    </source>
</evidence>
<dbReference type="InterPro" id="IPR001300">
    <property type="entry name" value="Peptidase_C2_calpain_cat"/>
</dbReference>
<dbReference type="GO" id="GO:0005737">
    <property type="term" value="C:cytoplasm"/>
    <property type="evidence" value="ECO:0007669"/>
    <property type="project" value="TreeGrafter"/>
</dbReference>
<name>A0A3B5M0N7_9TELE</name>
<dbReference type="InterPro" id="IPR022684">
    <property type="entry name" value="Calpain_cysteine_protease"/>
</dbReference>
<keyword evidence="6" id="KW-1185">Reference proteome</keyword>
<accession>A0A3B5M0N7</accession>
<dbReference type="SUPFAM" id="SSF54001">
    <property type="entry name" value="Cysteine proteinases"/>
    <property type="match status" value="1"/>
</dbReference>
<comment type="similarity">
    <text evidence="1">Belongs to the peptidase C2 family.</text>
</comment>
<dbReference type="GO" id="GO:0006508">
    <property type="term" value="P:proteolysis"/>
    <property type="evidence" value="ECO:0007669"/>
    <property type="project" value="InterPro"/>
</dbReference>
<dbReference type="InterPro" id="IPR038765">
    <property type="entry name" value="Papain-like_cys_pep_sf"/>
</dbReference>
<dbReference type="Ensembl" id="ENSXCOT00000013736.1">
    <property type="protein sequence ID" value="ENSXCOP00000013569.1"/>
    <property type="gene ID" value="ENSXCOG00000010276.1"/>
</dbReference>
<feature type="active site" evidence="2">
    <location>
        <position position="237"/>
    </location>
</feature>
<evidence type="ECO:0000256" key="3">
    <source>
        <dbReference type="PROSITE-ProRule" id="PRU00239"/>
    </source>
</evidence>
<dbReference type="PANTHER" id="PTHR10183:SF268">
    <property type="entry name" value="CALPAIN-2 CATALYTIC SUBUNIT"/>
    <property type="match status" value="1"/>
</dbReference>